<dbReference type="CDD" id="cd09917">
    <property type="entry name" value="F-box_SF"/>
    <property type="match status" value="1"/>
</dbReference>
<keyword evidence="10" id="KW-1185">Reference proteome</keyword>
<dbReference type="Pfam" id="PF12937">
    <property type="entry name" value="F-box-like"/>
    <property type="match status" value="1"/>
</dbReference>
<dbReference type="GO" id="GO:0005524">
    <property type="term" value="F:ATP binding"/>
    <property type="evidence" value="ECO:0007669"/>
    <property type="project" value="UniProtKB-KW"/>
</dbReference>
<protein>
    <recommendedName>
        <fullName evidence="1">E2 ubiquitin-conjugating enzyme</fullName>
        <ecNumber evidence="1">2.3.2.23</ecNumber>
    </recommendedName>
</protein>
<feature type="region of interest" description="Disordered" evidence="6">
    <location>
        <begin position="42"/>
        <end position="98"/>
    </location>
</feature>
<reference evidence="9 10" key="2">
    <citation type="submission" date="2019-01" db="EMBL/GenBank/DDBJ databases">
        <title>The decoding of complex shrimp genome reveals the adaptation for benthos swimmer, frequently molting mechanism and breeding impact on genome.</title>
        <authorList>
            <person name="Sun Y."/>
            <person name="Gao Y."/>
            <person name="Yu Y."/>
        </authorList>
    </citation>
    <scope>NUCLEOTIDE SEQUENCE [LARGE SCALE GENOMIC DNA]</scope>
    <source>
        <tissue evidence="9">Muscle</tissue>
    </source>
</reference>
<feature type="compositionally biased region" description="Low complexity" evidence="6">
    <location>
        <begin position="73"/>
        <end position="98"/>
    </location>
</feature>
<dbReference type="SMART" id="SM00212">
    <property type="entry name" value="UBCc"/>
    <property type="match status" value="1"/>
</dbReference>
<organism evidence="9 10">
    <name type="scientific">Penaeus vannamei</name>
    <name type="common">Whiteleg shrimp</name>
    <name type="synonym">Litopenaeus vannamei</name>
    <dbReference type="NCBI Taxonomy" id="6689"/>
    <lineage>
        <taxon>Eukaryota</taxon>
        <taxon>Metazoa</taxon>
        <taxon>Ecdysozoa</taxon>
        <taxon>Arthropoda</taxon>
        <taxon>Crustacea</taxon>
        <taxon>Multicrustacea</taxon>
        <taxon>Malacostraca</taxon>
        <taxon>Eumalacostraca</taxon>
        <taxon>Eucarida</taxon>
        <taxon>Decapoda</taxon>
        <taxon>Dendrobranchiata</taxon>
        <taxon>Penaeoidea</taxon>
        <taxon>Penaeidae</taxon>
        <taxon>Penaeus</taxon>
    </lineage>
</organism>
<dbReference type="Proteomes" id="UP000283509">
    <property type="component" value="Unassembled WGS sequence"/>
</dbReference>
<evidence type="ECO:0000256" key="1">
    <source>
        <dbReference type="ARBA" id="ARBA00012486"/>
    </source>
</evidence>
<reference evidence="9 10" key="1">
    <citation type="submission" date="2018-04" db="EMBL/GenBank/DDBJ databases">
        <authorList>
            <person name="Zhang X."/>
            <person name="Yuan J."/>
            <person name="Li F."/>
            <person name="Xiang J."/>
        </authorList>
    </citation>
    <scope>NUCLEOTIDE SEQUENCE [LARGE SCALE GENOMIC DNA]</scope>
    <source>
        <tissue evidence="9">Muscle</tissue>
    </source>
</reference>
<dbReference type="SUPFAM" id="SSF81383">
    <property type="entry name" value="F-box domain"/>
    <property type="match status" value="1"/>
</dbReference>
<dbReference type="GO" id="GO:0140647">
    <property type="term" value="P:P450-containing electron transport chain"/>
    <property type="evidence" value="ECO:0007669"/>
    <property type="project" value="InterPro"/>
</dbReference>
<dbReference type="PROSITE" id="PS50181">
    <property type="entry name" value="FBOX"/>
    <property type="match status" value="1"/>
</dbReference>
<comment type="caution">
    <text evidence="9">The sequence shown here is derived from an EMBL/GenBank/DDBJ whole genome shotgun (WGS) entry which is preliminary data.</text>
</comment>
<keyword evidence="4" id="KW-0833">Ubl conjugation pathway</keyword>
<keyword evidence="5" id="KW-0067">ATP-binding</keyword>
<evidence type="ECO:0000256" key="2">
    <source>
        <dbReference type="ARBA" id="ARBA00022679"/>
    </source>
</evidence>
<feature type="compositionally biased region" description="Basic and acidic residues" evidence="6">
    <location>
        <begin position="487"/>
        <end position="499"/>
    </location>
</feature>
<evidence type="ECO:0000256" key="6">
    <source>
        <dbReference type="SAM" id="MobiDB-lite"/>
    </source>
</evidence>
<dbReference type="InterPro" id="IPR001810">
    <property type="entry name" value="F-box_dom"/>
</dbReference>
<dbReference type="InterPro" id="IPR016135">
    <property type="entry name" value="UBQ-conjugating_enzyme/RWD"/>
</dbReference>
<dbReference type="PANTHER" id="PTHR24067">
    <property type="entry name" value="UBIQUITIN-CONJUGATING ENZYME E2"/>
    <property type="match status" value="1"/>
</dbReference>
<feature type="region of interest" description="Disordered" evidence="6">
    <location>
        <begin position="477"/>
        <end position="507"/>
    </location>
</feature>
<proteinExistence type="predicted"/>
<dbReference type="CDD" id="cd23826">
    <property type="entry name" value="UEV_Morgue-like"/>
    <property type="match status" value="1"/>
</dbReference>
<dbReference type="InterPro" id="IPR036047">
    <property type="entry name" value="F-box-like_dom_sf"/>
</dbReference>
<keyword evidence="2" id="KW-0808">Transferase</keyword>
<dbReference type="EC" id="2.3.2.23" evidence="1"/>
<feature type="compositionally biased region" description="Basic and acidic residues" evidence="6">
    <location>
        <begin position="53"/>
        <end position="69"/>
    </location>
</feature>
<dbReference type="EMBL" id="QCYY01003375">
    <property type="protein sequence ID" value="ROT63804.1"/>
    <property type="molecule type" value="Genomic_DNA"/>
</dbReference>
<dbReference type="InterPro" id="IPR000608">
    <property type="entry name" value="UBC"/>
</dbReference>
<keyword evidence="3" id="KW-0547">Nucleotide-binding</keyword>
<evidence type="ECO:0000259" key="7">
    <source>
        <dbReference type="PROSITE" id="PS50127"/>
    </source>
</evidence>
<evidence type="ECO:0000313" key="9">
    <source>
        <dbReference type="EMBL" id="ROT63804.1"/>
    </source>
</evidence>
<feature type="region of interest" description="Disordered" evidence="6">
    <location>
        <begin position="110"/>
        <end position="147"/>
    </location>
</feature>
<dbReference type="AlphaFoldDB" id="A0A423SI16"/>
<dbReference type="PROSITE" id="PS50127">
    <property type="entry name" value="UBC_2"/>
    <property type="match status" value="1"/>
</dbReference>
<dbReference type="PROSITE" id="PS00814">
    <property type="entry name" value="ADX"/>
    <property type="match status" value="1"/>
</dbReference>
<dbReference type="Gene3D" id="3.10.110.10">
    <property type="entry name" value="Ubiquitin Conjugating Enzyme"/>
    <property type="match status" value="1"/>
</dbReference>
<gene>
    <name evidence="9" type="ORF">C7M84_018280</name>
</gene>
<dbReference type="STRING" id="6689.A0A423SI16"/>
<sequence>MEFTEDFTHRHEVCFQCNGFYGPCFGQPVCATCHAFLYPDDVSKQPSVGPYQEKTDDGDSGNEEPREPSDYYQMQQQQEQDNMQQQLQQPSQQQLQQQQLLLPQMQPQEGLIGNNYSTAGEDASDVDTMEPGGGGVSGGPRVAGTSGNNLLGKTGAAGLGSRSVVTGGANVVGIITRLTGRSVTAGNMPVREALQERINQLTCPRPPDNLDPTLIHRIPPEVLVLVFDLLDDMTLWSVGRVCRRWQQLVARYVSETQWQEYTKCRWPLYRPLYTKVPWQLVYTKLTESAPCQMCLHQMSLLTAPPSNENSWRRNRLRNELRTLRSDPPEGIEASPLDKMSLHWQASIRGPAGSPYEGGTFYLYIQIPPSYPLCPPVVRFITMIFHPNVSRHGDIGIDSIQHNWSLALTISKVLISIQSLLTDPYTKVCMEPEIGRLYDSNKCQFERVARSWTWRYAMHDAFLPEVTPTLSLSRPASTCSSVSQAEQDEGKPSSRTKADEPCVAALPT</sequence>
<name>A0A423SI16_PENVA</name>
<dbReference type="GO" id="GO:0061631">
    <property type="term" value="F:ubiquitin conjugating enzyme activity"/>
    <property type="evidence" value="ECO:0007669"/>
    <property type="project" value="UniProtKB-EC"/>
</dbReference>
<evidence type="ECO:0000256" key="3">
    <source>
        <dbReference type="ARBA" id="ARBA00022741"/>
    </source>
</evidence>
<dbReference type="Gene3D" id="1.20.1280.50">
    <property type="match status" value="1"/>
</dbReference>
<evidence type="ECO:0000313" key="10">
    <source>
        <dbReference type="Proteomes" id="UP000283509"/>
    </source>
</evidence>
<evidence type="ECO:0000256" key="5">
    <source>
        <dbReference type="ARBA" id="ARBA00022840"/>
    </source>
</evidence>
<accession>A0A423SI16</accession>
<dbReference type="InterPro" id="IPR050113">
    <property type="entry name" value="Ub_conjugating_enzyme"/>
</dbReference>
<evidence type="ECO:0000256" key="4">
    <source>
        <dbReference type="ARBA" id="ARBA00022786"/>
    </source>
</evidence>
<dbReference type="FunFam" id="3.10.110.10:FF:000060">
    <property type="entry name" value="Ubiquitin conjugating enzyme (UbcB)"/>
    <property type="match status" value="1"/>
</dbReference>
<evidence type="ECO:0000259" key="8">
    <source>
        <dbReference type="PROSITE" id="PS50181"/>
    </source>
</evidence>
<dbReference type="SUPFAM" id="SSF54495">
    <property type="entry name" value="UBC-like"/>
    <property type="match status" value="1"/>
</dbReference>
<feature type="domain" description="UBC core" evidence="7">
    <location>
        <begin position="311"/>
        <end position="457"/>
    </location>
</feature>
<feature type="domain" description="F-box" evidence="8">
    <location>
        <begin position="212"/>
        <end position="261"/>
    </location>
</feature>
<dbReference type="GO" id="GO:0051537">
    <property type="term" value="F:2 iron, 2 sulfur cluster binding"/>
    <property type="evidence" value="ECO:0007669"/>
    <property type="project" value="InterPro"/>
</dbReference>
<dbReference type="OrthoDB" id="9973183at2759"/>
<dbReference type="InterPro" id="IPR018298">
    <property type="entry name" value="Adrenodoxin_Fe-S_BS"/>
</dbReference>
<dbReference type="Pfam" id="PF00179">
    <property type="entry name" value="UQ_con"/>
    <property type="match status" value="1"/>
</dbReference>